<feature type="transmembrane region" description="Helical" evidence="1">
    <location>
        <begin position="69"/>
        <end position="88"/>
    </location>
</feature>
<evidence type="ECO:0000313" key="3">
    <source>
        <dbReference type="Proteomes" id="UP000033858"/>
    </source>
</evidence>
<dbReference type="AlphaFoldDB" id="A0A0G0XJ01"/>
<comment type="caution">
    <text evidence="2">The sequence shown here is derived from an EMBL/GenBank/DDBJ whole genome shotgun (WGS) entry which is preliminary data.</text>
</comment>
<dbReference type="Proteomes" id="UP000033858">
    <property type="component" value="Unassembled WGS sequence"/>
</dbReference>
<proteinExistence type="predicted"/>
<protein>
    <submittedName>
        <fullName evidence="2">Uncharacterized protein</fullName>
    </submittedName>
</protein>
<accession>A0A0G0XJ01</accession>
<keyword evidence="1" id="KW-0472">Membrane</keyword>
<keyword evidence="1" id="KW-0812">Transmembrane</keyword>
<name>A0A0G0XJ01_9BACT</name>
<feature type="transmembrane region" description="Helical" evidence="1">
    <location>
        <begin position="37"/>
        <end position="57"/>
    </location>
</feature>
<evidence type="ECO:0000313" key="2">
    <source>
        <dbReference type="EMBL" id="KKR87647.1"/>
    </source>
</evidence>
<gene>
    <name evidence="2" type="ORF">UU32_C0004G0012</name>
</gene>
<sequence>MYNHLLYFTYWLFNSAVLYGASALFPSEVVLGNWRFGGLESAIYAGFWVTFFIWVLWDFALAKGVKFDSGVVTFGYFWTANIFAFWLVSRFSEYAGLGITSYLWALTLGLAAYLMQRFAWRIVVGKKAV</sequence>
<evidence type="ECO:0000256" key="1">
    <source>
        <dbReference type="SAM" id="Phobius"/>
    </source>
</evidence>
<dbReference type="EMBL" id="LCAE01000004">
    <property type="protein sequence ID" value="KKR87647.1"/>
    <property type="molecule type" value="Genomic_DNA"/>
</dbReference>
<keyword evidence="1" id="KW-1133">Transmembrane helix</keyword>
<organism evidence="2 3">
    <name type="scientific">Candidatus Woesebacteria bacterium GW2011_GWB1_41_10</name>
    <dbReference type="NCBI Taxonomy" id="1618577"/>
    <lineage>
        <taxon>Bacteria</taxon>
        <taxon>Candidatus Woeseibacteriota</taxon>
    </lineage>
</organism>
<feature type="transmembrane region" description="Helical" evidence="1">
    <location>
        <begin position="7"/>
        <end position="25"/>
    </location>
</feature>
<reference evidence="2 3" key="1">
    <citation type="journal article" date="2015" name="Nature">
        <title>rRNA introns, odd ribosomes, and small enigmatic genomes across a large radiation of phyla.</title>
        <authorList>
            <person name="Brown C.T."/>
            <person name="Hug L.A."/>
            <person name="Thomas B.C."/>
            <person name="Sharon I."/>
            <person name="Castelle C.J."/>
            <person name="Singh A."/>
            <person name="Wilkins M.J."/>
            <person name="Williams K.H."/>
            <person name="Banfield J.F."/>
        </authorList>
    </citation>
    <scope>NUCLEOTIDE SEQUENCE [LARGE SCALE GENOMIC DNA]</scope>
</reference>
<feature type="transmembrane region" description="Helical" evidence="1">
    <location>
        <begin position="94"/>
        <end position="114"/>
    </location>
</feature>